<dbReference type="GeneID" id="78231577"/>
<sequence>MTFITNFFGTYGIKVFLAFVPFLIVVVYFMTSKSSSIKNQEEIKKRFNTLSGTIADKSVAKYLKKQEGKATFLTKINAQLNILGIENKFENLSLYSVALFFVGAVSVNLFIGAGPLLMLYFGFLAIATVYVLLMNKMDKTRKALKEEFMEKLRDIGAHLSVGLNFITAINESLNSGNTSIVMARELSSVKDDIYSGKSYSETFMKMYERLQISEIKAFAQVCEIYEETGGNFLDIIYAFEDSYKMKRKVLQENEVYEAAMRTEQKFVIGIPSICIVAFGVFMPEIIRGFYSSFFGQVLGIILFSIIYGGILLMSRFVRFRGDE</sequence>
<evidence type="ECO:0000313" key="3">
    <source>
        <dbReference type="Proteomes" id="UP000003157"/>
    </source>
</evidence>
<gene>
    <name evidence="2" type="ORF">HMPREF9488_03149</name>
</gene>
<dbReference type="STRING" id="100884.GCA_000269565_03841"/>
<dbReference type="EMBL" id="ADKX01000046">
    <property type="protein sequence ID" value="EFW03458.1"/>
    <property type="molecule type" value="Genomic_DNA"/>
</dbReference>
<organism evidence="2 3">
    <name type="scientific">Coprobacillus cateniformis</name>
    <dbReference type="NCBI Taxonomy" id="100884"/>
    <lineage>
        <taxon>Bacteria</taxon>
        <taxon>Bacillati</taxon>
        <taxon>Bacillota</taxon>
        <taxon>Erysipelotrichia</taxon>
        <taxon>Erysipelotrichales</taxon>
        <taxon>Coprobacillaceae</taxon>
        <taxon>Coprobacillus</taxon>
    </lineage>
</organism>
<keyword evidence="3" id="KW-1185">Reference proteome</keyword>
<dbReference type="HOGENOM" id="CLU_859728_0_0_9"/>
<dbReference type="Proteomes" id="UP000003157">
    <property type="component" value="Unassembled WGS sequence"/>
</dbReference>
<keyword evidence="1" id="KW-1133">Transmembrane helix</keyword>
<keyword evidence="1" id="KW-0812">Transmembrane</keyword>
<feature type="transmembrane region" description="Helical" evidence="1">
    <location>
        <begin position="292"/>
        <end position="313"/>
    </location>
</feature>
<dbReference type="PANTHER" id="PTHR35007:SF2">
    <property type="entry name" value="PILUS ASSEMBLE PROTEIN"/>
    <property type="match status" value="1"/>
</dbReference>
<protein>
    <recommendedName>
        <fullName evidence="4">Type II secretion system protein GspF domain-containing protein</fullName>
    </recommendedName>
</protein>
<dbReference type="PANTHER" id="PTHR35007">
    <property type="entry name" value="INTEGRAL MEMBRANE PROTEIN-RELATED"/>
    <property type="match status" value="1"/>
</dbReference>
<keyword evidence="1" id="KW-0472">Membrane</keyword>
<dbReference type="eggNOG" id="COG4965">
    <property type="taxonomic scope" value="Bacteria"/>
</dbReference>
<evidence type="ECO:0000313" key="2">
    <source>
        <dbReference type="EMBL" id="EFW03458.1"/>
    </source>
</evidence>
<feature type="transmembrane region" description="Helical" evidence="1">
    <location>
        <begin position="117"/>
        <end position="135"/>
    </location>
</feature>
<dbReference type="AlphaFoldDB" id="E7GEK7"/>
<feature type="transmembrane region" description="Helical" evidence="1">
    <location>
        <begin position="12"/>
        <end position="30"/>
    </location>
</feature>
<evidence type="ECO:0000256" key="1">
    <source>
        <dbReference type="SAM" id="Phobius"/>
    </source>
</evidence>
<evidence type="ECO:0008006" key="4">
    <source>
        <dbReference type="Google" id="ProtNLM"/>
    </source>
</evidence>
<dbReference type="RefSeq" id="WP_008790231.1">
    <property type="nucleotide sequence ID" value="NZ_AKCB01000004.1"/>
</dbReference>
<comment type="caution">
    <text evidence="2">The sequence shown here is derived from an EMBL/GenBank/DDBJ whole genome shotgun (WGS) entry which is preliminary data.</text>
</comment>
<reference evidence="2 3" key="1">
    <citation type="submission" date="2010-12" db="EMBL/GenBank/DDBJ databases">
        <title>The Genome Sequence of Coprobacillus sp. strain 29_1.</title>
        <authorList>
            <consortium name="The Broad Institute Genome Sequencing Platform"/>
            <person name="Earl A."/>
            <person name="Ward D."/>
            <person name="Feldgarden M."/>
            <person name="Gevers D."/>
            <person name="Daigneault M."/>
            <person name="Sibley C.D."/>
            <person name="White A."/>
            <person name="Strauss J."/>
            <person name="Allen-Vercoe E."/>
            <person name="Young S.K."/>
            <person name="Zeng Q."/>
            <person name="Gargeya S."/>
            <person name="Fitzgerald M."/>
            <person name="Haas B."/>
            <person name="Abouelleil A."/>
            <person name="Alvarado L."/>
            <person name="Arachchi H.M."/>
            <person name="Berlin A."/>
            <person name="Brown A."/>
            <person name="Chapman S.B."/>
            <person name="Chen Z."/>
            <person name="Dunbar C."/>
            <person name="Freedman E."/>
            <person name="Gearin G."/>
            <person name="Gellesch M."/>
            <person name="Goldberg J."/>
            <person name="Griggs A."/>
            <person name="Gujja S."/>
            <person name="Heilman E."/>
            <person name="Heiman D."/>
            <person name="Howarth C."/>
            <person name="Larson L."/>
            <person name="Lui A."/>
            <person name="MacDonald P.J.P."/>
            <person name="Mehta T."/>
            <person name="Montmayeur A."/>
            <person name="Murphy C."/>
            <person name="Neiman D."/>
            <person name="Pearson M."/>
            <person name="Priest M."/>
            <person name="Roberts A."/>
            <person name="Saif S."/>
            <person name="Shea T."/>
            <person name="Shenoy N."/>
            <person name="Sisk P."/>
            <person name="Stolte C."/>
            <person name="Sykes S."/>
            <person name="White J."/>
            <person name="Yandava C."/>
            <person name="Nusbaum C."/>
            <person name="Birren B."/>
        </authorList>
    </citation>
    <scope>NUCLEOTIDE SEQUENCE [LARGE SCALE GENOMIC DNA]</scope>
    <source>
        <strain evidence="2 3">29_1</strain>
    </source>
</reference>
<feature type="transmembrane region" description="Helical" evidence="1">
    <location>
        <begin position="266"/>
        <end position="286"/>
    </location>
</feature>
<proteinExistence type="predicted"/>
<accession>E7GEK7</accession>
<name>E7GEK7_9FIRM</name>